<dbReference type="EMBL" id="NMUH01000165">
    <property type="protein sequence ID" value="MQL73404.1"/>
    <property type="molecule type" value="Genomic_DNA"/>
</dbReference>
<dbReference type="Pfam" id="PF04114">
    <property type="entry name" value="Gaa1"/>
    <property type="match status" value="1"/>
</dbReference>
<gene>
    <name evidence="2" type="ORF">Taro_005753</name>
</gene>
<dbReference type="GO" id="GO:0016255">
    <property type="term" value="P:attachment of GPI anchor to protein"/>
    <property type="evidence" value="ECO:0007669"/>
    <property type="project" value="TreeGrafter"/>
</dbReference>
<comment type="caution">
    <text evidence="2">The sequence shown here is derived from an EMBL/GenBank/DDBJ whole genome shotgun (WGS) entry which is preliminary data.</text>
</comment>
<evidence type="ECO:0000313" key="3">
    <source>
        <dbReference type="Proteomes" id="UP000652761"/>
    </source>
</evidence>
<keyword evidence="3" id="KW-1185">Reference proteome</keyword>
<dbReference type="GO" id="GO:0042765">
    <property type="term" value="C:GPI-anchor transamidase complex"/>
    <property type="evidence" value="ECO:0007669"/>
    <property type="project" value="InterPro"/>
</dbReference>
<dbReference type="PANTHER" id="PTHR13304:SF0">
    <property type="entry name" value="GLYCOSYLPHOSPHATIDYLINOSITOL ANCHOR ATTACHMENT 1 PROTEIN"/>
    <property type="match status" value="1"/>
</dbReference>
<proteinExistence type="predicted"/>
<evidence type="ECO:0000313" key="2">
    <source>
        <dbReference type="EMBL" id="MQL73404.1"/>
    </source>
</evidence>
<reference evidence="2" key="1">
    <citation type="submission" date="2017-07" db="EMBL/GenBank/DDBJ databases">
        <title>Taro Niue Genome Assembly and Annotation.</title>
        <authorList>
            <person name="Atibalentja N."/>
            <person name="Keating K."/>
            <person name="Fields C.J."/>
        </authorList>
    </citation>
    <scope>NUCLEOTIDE SEQUENCE</scope>
    <source>
        <strain evidence="2">Niue_2</strain>
        <tissue evidence="2">Leaf</tissue>
    </source>
</reference>
<keyword evidence="1" id="KW-1133">Transmembrane helix</keyword>
<name>A0A843TVJ5_COLES</name>
<feature type="transmembrane region" description="Helical" evidence="1">
    <location>
        <begin position="20"/>
        <end position="53"/>
    </location>
</feature>
<keyword evidence="1" id="KW-0472">Membrane</keyword>
<dbReference type="InterPro" id="IPR007246">
    <property type="entry name" value="Gaa1"/>
</dbReference>
<keyword evidence="1" id="KW-0812">Transmembrane</keyword>
<dbReference type="PIRSF" id="PIRSF036762">
    <property type="entry name" value="GAA1"/>
    <property type="match status" value="1"/>
</dbReference>
<dbReference type="Proteomes" id="UP000652761">
    <property type="component" value="Unassembled WGS sequence"/>
</dbReference>
<dbReference type="AlphaFoldDB" id="A0A843TVJ5"/>
<evidence type="ECO:0000256" key="1">
    <source>
        <dbReference type="SAM" id="Phobius"/>
    </source>
</evidence>
<feature type="non-terminal residue" evidence="2">
    <location>
        <position position="1"/>
    </location>
</feature>
<organism evidence="2 3">
    <name type="scientific">Colocasia esculenta</name>
    <name type="common">Wild taro</name>
    <name type="synonym">Arum esculentum</name>
    <dbReference type="NCBI Taxonomy" id="4460"/>
    <lineage>
        <taxon>Eukaryota</taxon>
        <taxon>Viridiplantae</taxon>
        <taxon>Streptophyta</taxon>
        <taxon>Embryophyta</taxon>
        <taxon>Tracheophyta</taxon>
        <taxon>Spermatophyta</taxon>
        <taxon>Magnoliopsida</taxon>
        <taxon>Liliopsida</taxon>
        <taxon>Araceae</taxon>
        <taxon>Aroideae</taxon>
        <taxon>Colocasieae</taxon>
        <taxon>Colocasia</taxon>
    </lineage>
</organism>
<protein>
    <submittedName>
        <fullName evidence="2">Uncharacterized protein</fullName>
    </submittedName>
</protein>
<sequence length="432" mass="47519">LSWVNMGKEEKQNVKRKVRLIVCLGAFIVSHSVLVSILCCTAGYITLLLLPILAKNTYISENALMPGSANPMFSVQDMQVANKLLKDIIDQRSGKRNGLKISGLIAQNMADLGAEVYYHKTYPQRNQFHPLHFFFSNSNTAFVHGNNSCTSGGISTAGIIRAPQGDGKESIVLVTPYNSDNIELSEAMTLGLAFSIFSLLSRVTWLAKDVIWLAADTQYGEYNSVAAWLREYHDPNFSHDPWKVNIAMCAESTIPVEWQDNVVKEKGFSAFRRAGTMAAALVLRVNDREEGNEMDSLTIRAEASNGQMPNLDLINIVHYIAVHRQALHVKVGTCSSFRNSAGLKLGGKILEFLSKIAWSLNPQWTFGIPASDYVEGTATLASSIYSQALGVPTGSHGAFRDYQIDAVTLEISPKIPLNFELGRSTILLKSGR</sequence>
<accession>A0A843TVJ5</accession>
<dbReference type="PANTHER" id="PTHR13304">
    <property type="entry name" value="GLYCOSYLPHOSPHATIDYLINOSITOL ANCHOR ATTACHMENT 1 PROTEIN"/>
    <property type="match status" value="1"/>
</dbReference>
<dbReference type="OrthoDB" id="445301at2759"/>